<sequence length="394" mass="43557">MPKASCAALPRDVSADLLSIPSFHSFNSQFEFSEVIRRDIPTPTFELTRPSGEYDDQREGFTFELDFDESPVQPRTFNDTQLSWSPPPAELDDFDKYSAKLPGDHDGWPKSALRMTNITIATSSSSSSLDFPFADGGDLIICSDPVDAQSAPFTRNEHPEPLPRAASFRFRSRLQPLSQQTPQSPFSPQVPVTPNWSPLFSHPPPQSPSHSSLTHFPPLSPSPSTTSTPSGAYPSPLRPIISHKRVFGPRSAPARDLRRSIMQLRRMNSDLRSAGFDTPQARRYTKLGREASPILPFGFGGFPVFEDGEGDDEDGEDWEGFREFGGDESRENELPGGMGVEEGFRERRIRKGKRGEEVGEEGGWGDGEGRAERGRRGSRSVLGSVHFCGDGELL</sequence>
<dbReference type="AlphaFoldDB" id="A0A2P7YLA8"/>
<feature type="region of interest" description="Disordered" evidence="1">
    <location>
        <begin position="176"/>
        <end position="240"/>
    </location>
</feature>
<dbReference type="OrthoDB" id="3546893at2759"/>
<dbReference type="Proteomes" id="UP000243723">
    <property type="component" value="Unassembled WGS sequence"/>
</dbReference>
<accession>A0A2P7YLA8</accession>
<feature type="compositionally biased region" description="Low complexity" evidence="1">
    <location>
        <begin position="208"/>
        <end position="230"/>
    </location>
</feature>
<keyword evidence="3" id="KW-1185">Reference proteome</keyword>
<evidence type="ECO:0000313" key="2">
    <source>
        <dbReference type="EMBL" id="PSK36742.1"/>
    </source>
</evidence>
<reference evidence="2 3" key="1">
    <citation type="submission" date="2017-05" db="EMBL/GenBank/DDBJ databases">
        <title>Draft genome sequence of Elsinoe australis.</title>
        <authorList>
            <person name="Cheng Q."/>
        </authorList>
    </citation>
    <scope>NUCLEOTIDE SEQUENCE [LARGE SCALE GENOMIC DNA]</scope>
    <source>
        <strain evidence="2 3">NL1</strain>
    </source>
</reference>
<gene>
    <name evidence="2" type="ORF">B9Z65_1925</name>
</gene>
<feature type="compositionally biased region" description="Low complexity" evidence="1">
    <location>
        <begin position="176"/>
        <end position="200"/>
    </location>
</feature>
<dbReference type="EMBL" id="NHZQ01000419">
    <property type="protein sequence ID" value="PSK36742.1"/>
    <property type="molecule type" value="Genomic_DNA"/>
</dbReference>
<feature type="compositionally biased region" description="Basic and acidic residues" evidence="1">
    <location>
        <begin position="322"/>
        <end position="333"/>
    </location>
</feature>
<comment type="caution">
    <text evidence="2">The sequence shown here is derived from an EMBL/GenBank/DDBJ whole genome shotgun (WGS) entry which is preliminary data.</text>
</comment>
<evidence type="ECO:0000256" key="1">
    <source>
        <dbReference type="SAM" id="MobiDB-lite"/>
    </source>
</evidence>
<organism evidence="2 3">
    <name type="scientific">Elsinoe australis</name>
    <dbReference type="NCBI Taxonomy" id="40998"/>
    <lineage>
        <taxon>Eukaryota</taxon>
        <taxon>Fungi</taxon>
        <taxon>Dikarya</taxon>
        <taxon>Ascomycota</taxon>
        <taxon>Pezizomycotina</taxon>
        <taxon>Dothideomycetes</taxon>
        <taxon>Dothideomycetidae</taxon>
        <taxon>Myriangiales</taxon>
        <taxon>Elsinoaceae</taxon>
        <taxon>Elsinoe</taxon>
    </lineage>
</organism>
<feature type="region of interest" description="Disordered" evidence="1">
    <location>
        <begin position="322"/>
        <end position="383"/>
    </location>
</feature>
<proteinExistence type="predicted"/>
<protein>
    <submittedName>
        <fullName evidence="2">Uncharacterized protein</fullName>
    </submittedName>
</protein>
<name>A0A2P7YLA8_9PEZI</name>
<evidence type="ECO:0000313" key="3">
    <source>
        <dbReference type="Proteomes" id="UP000243723"/>
    </source>
</evidence>